<evidence type="ECO:0000256" key="4">
    <source>
        <dbReference type="ARBA" id="ARBA00022703"/>
    </source>
</evidence>
<dbReference type="Proteomes" id="UP000678193">
    <property type="component" value="Segment"/>
</dbReference>
<dbReference type="KEGG" id="vg:65103267"/>
<dbReference type="GO" id="GO:0005576">
    <property type="term" value="C:extracellular region"/>
    <property type="evidence" value="ECO:0007669"/>
    <property type="project" value="UniProtKB-SubCell"/>
</dbReference>
<dbReference type="InterPro" id="IPR001368">
    <property type="entry name" value="TNFR/NGFR_Cys_rich_reg"/>
</dbReference>
<keyword evidence="3" id="KW-0964">Secreted</keyword>
<feature type="domain" description="TNFR-Cys" evidence="11">
    <location>
        <begin position="79"/>
        <end position="117"/>
    </location>
</feature>
<reference evidence="12" key="1">
    <citation type="journal article" date="2020" name="Arch. Virol.">
        <title>Complete genome sequence and analysis of a novel lymphocystivirus detected in whitemouth croaker (Micropogonias furnieri): lymphocystis disease virus 4.</title>
        <authorList>
            <person name="Doszpoly A."/>
            <person name="Kajan G.L."/>
            <person name="Puentes R."/>
            <person name="Perretta A."/>
        </authorList>
    </citation>
    <scope>NUCLEOTIDE SEQUENCE</scope>
    <source>
        <strain evidence="12">LCDV-WC</strain>
    </source>
</reference>
<feature type="domain" description="TNFR-Cys" evidence="11">
    <location>
        <begin position="38"/>
        <end position="78"/>
    </location>
</feature>
<keyword evidence="4" id="KW-0053">Apoptosis</keyword>
<dbReference type="RefSeq" id="YP_010087934.1">
    <property type="nucleotide sequence ID" value="NC_055603.1"/>
</dbReference>
<dbReference type="SMART" id="SM00208">
    <property type="entry name" value="TNFR"/>
    <property type="match status" value="3"/>
</dbReference>
<evidence type="ECO:0000259" key="11">
    <source>
        <dbReference type="PROSITE" id="PS50050"/>
    </source>
</evidence>
<dbReference type="EMBL" id="MN803438">
    <property type="protein sequence ID" value="QHR78491.1"/>
    <property type="molecule type" value="Genomic_DNA"/>
</dbReference>
<protein>
    <submittedName>
        <fullName evidence="12">Tumor necrosis factor receptor-like protein</fullName>
    </submittedName>
</protein>
<evidence type="ECO:0000256" key="2">
    <source>
        <dbReference type="ARBA" id="ARBA00004613"/>
    </source>
</evidence>
<evidence type="ECO:0000313" key="12">
    <source>
        <dbReference type="EMBL" id="QHR78491.1"/>
    </source>
</evidence>
<keyword evidence="8" id="KW-1015">Disulfide bond</keyword>
<organism evidence="12 13">
    <name type="scientific">Lymphocystis disease virus 4</name>
    <dbReference type="NCBI Taxonomy" id="2704413"/>
    <lineage>
        <taxon>Viruses</taxon>
        <taxon>Varidnaviria</taxon>
        <taxon>Bamfordvirae</taxon>
        <taxon>Nucleocytoviricota</taxon>
        <taxon>Megaviricetes</taxon>
        <taxon>Pimascovirales</taxon>
        <taxon>Pimascovirales incertae sedis</taxon>
        <taxon>Iridoviridae</taxon>
        <taxon>Alphairidovirinae</taxon>
        <taxon>Lymphocystivirus</taxon>
        <taxon>Lymphocystivirus micropogonias1</taxon>
    </lineage>
</organism>
<name>A0A6B9XML1_9VIRU</name>
<proteinExistence type="predicted"/>
<dbReference type="GO" id="GO:0004888">
    <property type="term" value="F:transmembrane signaling receptor activity"/>
    <property type="evidence" value="ECO:0007669"/>
    <property type="project" value="UniProtKB-ARBA"/>
</dbReference>
<evidence type="ECO:0000256" key="8">
    <source>
        <dbReference type="ARBA" id="ARBA00023157"/>
    </source>
</evidence>
<dbReference type="Gene3D" id="2.10.50.10">
    <property type="entry name" value="Tumor Necrosis Factor Receptor, subunit A, domain 2"/>
    <property type="match status" value="3"/>
</dbReference>
<evidence type="ECO:0000256" key="7">
    <source>
        <dbReference type="ARBA" id="ARBA00023136"/>
    </source>
</evidence>
<comment type="subcellular location">
    <subcellularLocation>
        <location evidence="1">Membrane</location>
    </subcellularLocation>
    <subcellularLocation>
        <location evidence="2">Secreted</location>
    </subcellularLocation>
</comment>
<dbReference type="Pfam" id="PF00020">
    <property type="entry name" value="TNFR_c6"/>
    <property type="match status" value="3"/>
</dbReference>
<evidence type="ECO:0000256" key="5">
    <source>
        <dbReference type="ARBA" id="ARBA00022729"/>
    </source>
</evidence>
<evidence type="ECO:0000256" key="9">
    <source>
        <dbReference type="ARBA" id="ARBA00023170"/>
    </source>
</evidence>
<evidence type="ECO:0000256" key="1">
    <source>
        <dbReference type="ARBA" id="ARBA00004370"/>
    </source>
</evidence>
<dbReference type="PROSITE" id="PS50050">
    <property type="entry name" value="TNFR_NGFR_2"/>
    <property type="match status" value="3"/>
</dbReference>
<keyword evidence="5" id="KW-0732">Signal</keyword>
<dbReference type="PANTHER" id="PTHR23097">
    <property type="entry name" value="TUMOR NECROSIS FACTOR RECEPTOR SUPERFAMILY MEMBER"/>
    <property type="match status" value="1"/>
</dbReference>
<dbReference type="PANTHER" id="PTHR23097:SF181">
    <property type="entry name" value="CASPASE-8-LIKE"/>
    <property type="match status" value="1"/>
</dbReference>
<keyword evidence="9 12" id="KW-0675">Receptor</keyword>
<keyword evidence="13" id="KW-1185">Reference proteome</keyword>
<evidence type="ECO:0000313" key="13">
    <source>
        <dbReference type="Proteomes" id="UP000678193"/>
    </source>
</evidence>
<keyword evidence="6" id="KW-0677">Repeat</keyword>
<keyword evidence="10" id="KW-0325">Glycoprotein</keyword>
<evidence type="ECO:0000256" key="6">
    <source>
        <dbReference type="ARBA" id="ARBA00022737"/>
    </source>
</evidence>
<evidence type="ECO:0000256" key="3">
    <source>
        <dbReference type="ARBA" id="ARBA00022525"/>
    </source>
</evidence>
<keyword evidence="7" id="KW-0472">Membrane</keyword>
<dbReference type="GO" id="GO:0016020">
    <property type="term" value="C:membrane"/>
    <property type="evidence" value="ECO:0007669"/>
    <property type="project" value="UniProtKB-SubCell"/>
</dbReference>
<dbReference type="FunFam" id="2.10.50.10:FF:000004">
    <property type="entry name" value="Tumor necrosis factor receptor superfamily member 6"/>
    <property type="match status" value="1"/>
</dbReference>
<accession>A0A6B9XML1</accession>
<dbReference type="InterPro" id="IPR052459">
    <property type="entry name" value="TNFRSF_decoy_receptor"/>
</dbReference>
<dbReference type="GeneID" id="65103267"/>
<sequence>MLLFILLLLPFMVYTTTDCPPGYRINKTYTNKTVECVPCTKGSYTEIRNKLTKCLRCDACQYPKEIEVNCTTSSNSKCKCKQGFYYNDRYSDCVPCSKCKHSEKIVVSCTPTHNTVCNCKDGYYDKNGVCIKCSDCYLGEGVKTPCSNTTNTICQLCEQGTFSNKISISDTCNPYTMCVLGLQGLNFNVTWFDNICVNCSTKIDLTDLETFFTVNFITQRRLSEEDLKNTFRLTYNKTRSDVDFVNRDDLEGSFTYTDELPYVLKELDYSLASDCLANAYNKLTHICDSNK</sequence>
<dbReference type="SUPFAM" id="SSF57586">
    <property type="entry name" value="TNF receptor-like"/>
    <property type="match status" value="3"/>
</dbReference>
<evidence type="ECO:0000256" key="10">
    <source>
        <dbReference type="ARBA" id="ARBA00023180"/>
    </source>
</evidence>
<feature type="domain" description="TNFR-Cys" evidence="11">
    <location>
        <begin position="118"/>
        <end position="154"/>
    </location>
</feature>